<evidence type="ECO:0000313" key="1">
    <source>
        <dbReference type="EMBL" id="KKN35766.1"/>
    </source>
</evidence>
<proteinExistence type="predicted"/>
<dbReference type="SUPFAM" id="SSF109604">
    <property type="entry name" value="HD-domain/PDEase-like"/>
    <property type="match status" value="1"/>
</dbReference>
<evidence type="ECO:0008006" key="2">
    <source>
        <dbReference type="Google" id="ProtNLM"/>
    </source>
</evidence>
<dbReference type="EMBL" id="LAZR01002014">
    <property type="protein sequence ID" value="KKN35766.1"/>
    <property type="molecule type" value="Genomic_DNA"/>
</dbReference>
<organism evidence="1">
    <name type="scientific">marine sediment metagenome</name>
    <dbReference type="NCBI Taxonomy" id="412755"/>
    <lineage>
        <taxon>unclassified sequences</taxon>
        <taxon>metagenomes</taxon>
        <taxon>ecological metagenomes</taxon>
    </lineage>
</organism>
<comment type="caution">
    <text evidence="1">The sequence shown here is derived from an EMBL/GenBank/DDBJ whole genome shotgun (WGS) entry which is preliminary data.</text>
</comment>
<name>A0A0F9SFP5_9ZZZZ</name>
<protein>
    <recommendedName>
        <fullName evidence="2">Metal-dependent HD superfamily phosphohydrolase</fullName>
    </recommendedName>
</protein>
<dbReference type="InterPro" id="IPR009218">
    <property type="entry name" value="HD_phosphohydro"/>
</dbReference>
<accession>A0A0F9SFP5</accession>
<dbReference type="AlphaFoldDB" id="A0A0F9SFP5"/>
<dbReference type="PANTHER" id="PTHR21174:SF0">
    <property type="entry name" value="HD PHOSPHOHYDROLASE FAMILY PROTEIN-RELATED"/>
    <property type="match status" value="1"/>
</dbReference>
<dbReference type="PIRSF" id="PIRSF035170">
    <property type="entry name" value="HD_phosphohydro"/>
    <property type="match status" value="1"/>
</dbReference>
<gene>
    <name evidence="1" type="ORF">LCGC14_0780460</name>
</gene>
<reference evidence="1" key="1">
    <citation type="journal article" date="2015" name="Nature">
        <title>Complex archaea that bridge the gap between prokaryotes and eukaryotes.</title>
        <authorList>
            <person name="Spang A."/>
            <person name="Saw J.H."/>
            <person name="Jorgensen S.L."/>
            <person name="Zaremba-Niedzwiedzka K."/>
            <person name="Martijn J."/>
            <person name="Lind A.E."/>
            <person name="van Eijk R."/>
            <person name="Schleper C."/>
            <person name="Guy L."/>
            <person name="Ettema T.J."/>
        </authorList>
    </citation>
    <scope>NUCLEOTIDE SEQUENCE</scope>
</reference>
<dbReference type="PANTHER" id="PTHR21174">
    <property type="match status" value="1"/>
</dbReference>
<dbReference type="Gene3D" id="1.10.3210.10">
    <property type="entry name" value="Hypothetical protein af1432"/>
    <property type="match status" value="1"/>
</dbReference>
<sequence>MKYINYLRNEWNNLVSKYSNDKILINNTFNDIEICYSSSNRYYHNLSYVKFMLSEAENFRLEFDDFNSIRFSIWFHDIIYEVKRSDNEERSADRAEAFLLKINYDKIKILNIKNLIQKTKNHQNTKLTDLFDTIIFLDLDLLILGTQQEIYYKHAEKVRKEYSFVPKMGYTLKRVEILKNFLNQKYIYKTEKIWKLYEKKARTNIGDEIASLSS</sequence>